<organism evidence="5 6">
    <name type="scientific">Xylona heveae (strain CBS 132557 / TC161)</name>
    <dbReference type="NCBI Taxonomy" id="1328760"/>
    <lineage>
        <taxon>Eukaryota</taxon>
        <taxon>Fungi</taxon>
        <taxon>Dikarya</taxon>
        <taxon>Ascomycota</taxon>
        <taxon>Pezizomycotina</taxon>
        <taxon>Xylonomycetes</taxon>
        <taxon>Xylonales</taxon>
        <taxon>Xylonaceae</taxon>
        <taxon>Xylona</taxon>
    </lineage>
</organism>
<dbReference type="PROSITE" id="PS50089">
    <property type="entry name" value="ZF_RING_2"/>
    <property type="match status" value="1"/>
</dbReference>
<dbReference type="AlphaFoldDB" id="A0A165GD43"/>
<evidence type="ECO:0000259" key="4">
    <source>
        <dbReference type="PROSITE" id="PS50089"/>
    </source>
</evidence>
<evidence type="ECO:0000313" key="6">
    <source>
        <dbReference type="Proteomes" id="UP000076632"/>
    </source>
</evidence>
<keyword evidence="3" id="KW-0812">Transmembrane</keyword>
<sequence length="509" mass="56267">MAAQDIEAFVVVVENQEWSNGPLQVVSLENSSEFHYRLDGDIRTLSSDTVQTGDTITGFLYVPDIDKADVCSNIAQQFIPANATRRADLPGPDFNLIGLVPWISANCTRSYLESAHGDLIKALLIYPTTHQSAEPPDLNDPAWGLQDNAMIRSQNNFPIYAIPGQAGDQIMLHLSRFSGNMTDVESADNLTSFYDPRDYVRLYASINTGTQKSAPSFWIFLVIIFGILLASVVLIYFTLRWVQRKRRLELRSRVANGEVDLEALGIKRLQVPAEVVEKMPIFIYTAQDEQAETSNRERERSQPPTEALSGNDAGNHSSSFLDHSPDPGATYESASSLEASQSDAKVDDAVTSMSTSSDDSSAGRGWKNEFCIIQDPRQAARLGKLYSQSTCAICLEDFDHNRSTVRQLPCGHIFHPDCVDTFLSESSSLCPICKKSVLPKGCCPTEVTDSMVRRERQVRRLRERIDPQFEGSSPSEIPRRAATAGGGLHFLGWKLRGIMGGSGRFLEGS</sequence>
<accession>A0A165GD43</accession>
<evidence type="ECO:0000256" key="1">
    <source>
        <dbReference type="PROSITE-ProRule" id="PRU00175"/>
    </source>
</evidence>
<keyword evidence="6" id="KW-1185">Reference proteome</keyword>
<dbReference type="STRING" id="1328760.A0A165GD43"/>
<keyword evidence="3" id="KW-0472">Membrane</keyword>
<dbReference type="PANTHER" id="PTHR22765:SF413">
    <property type="entry name" value="FINGER DOMAIN PROTEIN, PUTATIVE (AFU_ORTHOLOGUE AFUA_1G04600)-RELATED"/>
    <property type="match status" value="1"/>
</dbReference>
<feature type="transmembrane region" description="Helical" evidence="3">
    <location>
        <begin position="217"/>
        <end position="239"/>
    </location>
</feature>
<name>A0A165GD43_XYLHT</name>
<keyword evidence="1" id="KW-0479">Metal-binding</keyword>
<dbReference type="RefSeq" id="XP_018187601.1">
    <property type="nucleotide sequence ID" value="XM_018332698.1"/>
</dbReference>
<proteinExistence type="predicted"/>
<evidence type="ECO:0000256" key="2">
    <source>
        <dbReference type="SAM" id="MobiDB-lite"/>
    </source>
</evidence>
<dbReference type="InterPro" id="IPR001841">
    <property type="entry name" value="Znf_RING"/>
</dbReference>
<dbReference type="OrthoDB" id="21204at2759"/>
<protein>
    <recommendedName>
        <fullName evidence="4">RING-type domain-containing protein</fullName>
    </recommendedName>
</protein>
<dbReference type="PANTHER" id="PTHR22765">
    <property type="entry name" value="RING FINGER AND PROTEASE ASSOCIATED DOMAIN-CONTAINING"/>
    <property type="match status" value="1"/>
</dbReference>
<dbReference type="InterPro" id="IPR013083">
    <property type="entry name" value="Znf_RING/FYVE/PHD"/>
</dbReference>
<dbReference type="InterPro" id="IPR051826">
    <property type="entry name" value="E3_ubiquitin-ligase_domain"/>
</dbReference>
<dbReference type="Pfam" id="PF13639">
    <property type="entry name" value="zf-RING_2"/>
    <property type="match status" value="1"/>
</dbReference>
<dbReference type="SUPFAM" id="SSF57850">
    <property type="entry name" value="RING/U-box"/>
    <property type="match status" value="1"/>
</dbReference>
<dbReference type="GO" id="GO:0061630">
    <property type="term" value="F:ubiquitin protein ligase activity"/>
    <property type="evidence" value="ECO:0007669"/>
    <property type="project" value="TreeGrafter"/>
</dbReference>
<feature type="compositionally biased region" description="Polar residues" evidence="2">
    <location>
        <begin position="312"/>
        <end position="321"/>
    </location>
</feature>
<evidence type="ECO:0000313" key="5">
    <source>
        <dbReference type="EMBL" id="KZF22046.1"/>
    </source>
</evidence>
<dbReference type="GO" id="GO:0008270">
    <property type="term" value="F:zinc ion binding"/>
    <property type="evidence" value="ECO:0007669"/>
    <property type="project" value="UniProtKB-KW"/>
</dbReference>
<feature type="compositionally biased region" description="Low complexity" evidence="2">
    <location>
        <begin position="349"/>
        <end position="362"/>
    </location>
</feature>
<dbReference type="Proteomes" id="UP000076632">
    <property type="component" value="Unassembled WGS sequence"/>
</dbReference>
<gene>
    <name evidence="5" type="ORF">L228DRAFT_247659</name>
</gene>
<feature type="region of interest" description="Disordered" evidence="2">
    <location>
        <begin position="289"/>
        <end position="364"/>
    </location>
</feature>
<evidence type="ECO:0000256" key="3">
    <source>
        <dbReference type="SAM" id="Phobius"/>
    </source>
</evidence>
<feature type="compositionally biased region" description="Polar residues" evidence="2">
    <location>
        <begin position="332"/>
        <end position="343"/>
    </location>
</feature>
<dbReference type="EMBL" id="KV407459">
    <property type="protein sequence ID" value="KZF22046.1"/>
    <property type="molecule type" value="Genomic_DNA"/>
</dbReference>
<keyword evidence="1" id="KW-0863">Zinc-finger</keyword>
<dbReference type="InParanoid" id="A0A165GD43"/>
<dbReference type="GeneID" id="28897835"/>
<feature type="domain" description="RING-type" evidence="4">
    <location>
        <begin position="391"/>
        <end position="434"/>
    </location>
</feature>
<keyword evidence="1" id="KW-0862">Zinc</keyword>
<dbReference type="OMA" id="PTCPICM"/>
<dbReference type="GO" id="GO:0006511">
    <property type="term" value="P:ubiquitin-dependent protein catabolic process"/>
    <property type="evidence" value="ECO:0007669"/>
    <property type="project" value="TreeGrafter"/>
</dbReference>
<keyword evidence="3" id="KW-1133">Transmembrane helix</keyword>
<dbReference type="Gene3D" id="3.30.40.10">
    <property type="entry name" value="Zinc/RING finger domain, C3HC4 (zinc finger)"/>
    <property type="match status" value="1"/>
</dbReference>
<dbReference type="CDD" id="cd16473">
    <property type="entry name" value="RING-H2_RNF103"/>
    <property type="match status" value="1"/>
</dbReference>
<dbReference type="GO" id="GO:0005737">
    <property type="term" value="C:cytoplasm"/>
    <property type="evidence" value="ECO:0007669"/>
    <property type="project" value="TreeGrafter"/>
</dbReference>
<dbReference type="SMART" id="SM00184">
    <property type="entry name" value="RING"/>
    <property type="match status" value="1"/>
</dbReference>
<reference evidence="5 6" key="1">
    <citation type="journal article" date="2016" name="Fungal Biol.">
        <title>The genome of Xylona heveae provides a window into fungal endophytism.</title>
        <authorList>
            <person name="Gazis R."/>
            <person name="Kuo A."/>
            <person name="Riley R."/>
            <person name="LaButti K."/>
            <person name="Lipzen A."/>
            <person name="Lin J."/>
            <person name="Amirebrahimi M."/>
            <person name="Hesse C.N."/>
            <person name="Spatafora J.W."/>
            <person name="Henrissat B."/>
            <person name="Hainaut M."/>
            <person name="Grigoriev I.V."/>
            <person name="Hibbett D.S."/>
        </authorList>
    </citation>
    <scope>NUCLEOTIDE SEQUENCE [LARGE SCALE GENOMIC DNA]</scope>
    <source>
        <strain evidence="5 6">TC161</strain>
    </source>
</reference>